<protein>
    <recommendedName>
        <fullName evidence="3">DUF3619 family protein</fullName>
    </recommendedName>
</protein>
<name>A0ABT1G8V4_9GAMM</name>
<reference evidence="1 2" key="1">
    <citation type="submission" date="2022-03" db="EMBL/GenBank/DDBJ databases">
        <title>Genomic Encyclopedia of Type Strains, Phase III (KMG-III): the genomes of soil and plant-associated and newly described type strains.</title>
        <authorList>
            <person name="Whitman W."/>
        </authorList>
    </citation>
    <scope>NUCLEOTIDE SEQUENCE [LARGE SCALE GENOMIC DNA]</scope>
    <source>
        <strain evidence="1 2">BSker1</strain>
    </source>
</reference>
<gene>
    <name evidence="1" type="ORF">J2T60_001746</name>
</gene>
<comment type="caution">
    <text evidence="1">The sequence shown here is derived from an EMBL/GenBank/DDBJ whole genome shotgun (WGS) entry which is preliminary data.</text>
</comment>
<proteinExistence type="predicted"/>
<evidence type="ECO:0008006" key="3">
    <source>
        <dbReference type="Google" id="ProtNLM"/>
    </source>
</evidence>
<accession>A0ABT1G8V4</accession>
<sequence length="118" mass="13453">MKERDILQQRYQQRIDITPTSDRQRLANARRSALAQSNHRSSLTALGRWSWIPAGAAASLMVLLLWPGEPGEQDATVDTVQAEVAVDDLDILLAEEDLDFYAELDFYLWLEEEMDETS</sequence>
<organism evidence="1 2">
    <name type="scientific">Natronospira proteinivora</name>
    <dbReference type="NCBI Taxonomy" id="1807133"/>
    <lineage>
        <taxon>Bacteria</taxon>
        <taxon>Pseudomonadati</taxon>
        <taxon>Pseudomonadota</taxon>
        <taxon>Gammaproteobacteria</taxon>
        <taxon>Natronospirales</taxon>
        <taxon>Natronospiraceae</taxon>
        <taxon>Natronospira</taxon>
    </lineage>
</organism>
<evidence type="ECO:0000313" key="2">
    <source>
        <dbReference type="Proteomes" id="UP001523550"/>
    </source>
</evidence>
<keyword evidence="2" id="KW-1185">Reference proteome</keyword>
<dbReference type="EMBL" id="JALJYF010000002">
    <property type="protein sequence ID" value="MCP1727746.1"/>
    <property type="molecule type" value="Genomic_DNA"/>
</dbReference>
<evidence type="ECO:0000313" key="1">
    <source>
        <dbReference type="EMBL" id="MCP1727746.1"/>
    </source>
</evidence>
<dbReference type="Proteomes" id="UP001523550">
    <property type="component" value="Unassembled WGS sequence"/>
</dbReference>
<dbReference type="RefSeq" id="WP_253448462.1">
    <property type="nucleotide sequence ID" value="NZ_JALJYF010000002.1"/>
</dbReference>